<evidence type="ECO:0000313" key="7">
    <source>
        <dbReference type="Proteomes" id="UP000321436"/>
    </source>
</evidence>
<dbReference type="CDD" id="cd02966">
    <property type="entry name" value="TlpA_like_family"/>
    <property type="match status" value="1"/>
</dbReference>
<evidence type="ECO:0000256" key="1">
    <source>
        <dbReference type="ARBA" id="ARBA00004196"/>
    </source>
</evidence>
<dbReference type="Pfam" id="PF14289">
    <property type="entry name" value="DUF4369"/>
    <property type="match status" value="1"/>
</dbReference>
<evidence type="ECO:0000256" key="4">
    <source>
        <dbReference type="ARBA" id="ARBA00023284"/>
    </source>
</evidence>
<proteinExistence type="predicted"/>
<feature type="domain" description="Thioredoxin" evidence="5">
    <location>
        <begin position="219"/>
        <end position="357"/>
    </location>
</feature>
<keyword evidence="2" id="KW-0201">Cytochrome c-type biogenesis</keyword>
<dbReference type="OrthoDB" id="6399635at2"/>
<dbReference type="PROSITE" id="PS00194">
    <property type="entry name" value="THIOREDOXIN_1"/>
    <property type="match status" value="1"/>
</dbReference>
<comment type="subcellular location">
    <subcellularLocation>
        <location evidence="1">Cell envelope</location>
    </subcellularLocation>
</comment>
<dbReference type="PANTHER" id="PTHR42852">
    <property type="entry name" value="THIOL:DISULFIDE INTERCHANGE PROTEIN DSBE"/>
    <property type="match status" value="1"/>
</dbReference>
<comment type="caution">
    <text evidence="6">The sequence shown here is derived from an EMBL/GenBank/DDBJ whole genome shotgun (WGS) entry which is preliminary data.</text>
</comment>
<dbReference type="InterPro" id="IPR000866">
    <property type="entry name" value="AhpC/TSA"/>
</dbReference>
<keyword evidence="3" id="KW-1015">Disulfide bond</keyword>
<keyword evidence="7" id="KW-1185">Reference proteome</keyword>
<dbReference type="GO" id="GO:0016491">
    <property type="term" value="F:oxidoreductase activity"/>
    <property type="evidence" value="ECO:0007669"/>
    <property type="project" value="InterPro"/>
</dbReference>
<evidence type="ECO:0000256" key="2">
    <source>
        <dbReference type="ARBA" id="ARBA00022748"/>
    </source>
</evidence>
<keyword evidence="4" id="KW-0676">Redox-active center</keyword>
<dbReference type="Pfam" id="PF00578">
    <property type="entry name" value="AhpC-TSA"/>
    <property type="match status" value="1"/>
</dbReference>
<sequence length="357" mass="40128">MTMKNFTVFAGGLLWLISAGCANDRSYEINGSLEGAGNDSVYLVVTHGRQLPADTLRTVAVNGVFTFTGETDSVQNVTLVPGSIQSRKFFSFYLEPGDIRLSGHVDSMDHIRANGTYNNDLQTQVRQAETKTYNEIRALAQQPGNEVRINDLREQLNNNRISFIRQHPDAMVSLMHLYVLQDRVPLDTAIALFARLAPPLKRSFYGRFIDGRLAARERVRIGNPAPLFDALDVNGNPVSLAALKGKYVLLDFWASWCVPCRAENPYVVAAYERYKNKGFTVISVSLDHDRNKWTEAIEKDHLNWTHISELKRFEEPIAQLYGVQPIPDNFLIGPEGKILAAKLRGEELEKTLASFIQ</sequence>
<dbReference type="PROSITE" id="PS51352">
    <property type="entry name" value="THIOREDOXIN_2"/>
    <property type="match status" value="1"/>
</dbReference>
<dbReference type="EMBL" id="BKAU01000002">
    <property type="protein sequence ID" value="GEP96358.1"/>
    <property type="molecule type" value="Genomic_DNA"/>
</dbReference>
<dbReference type="GO" id="GO:0017004">
    <property type="term" value="P:cytochrome complex assembly"/>
    <property type="evidence" value="ECO:0007669"/>
    <property type="project" value="UniProtKB-KW"/>
</dbReference>
<dbReference type="GO" id="GO:0016209">
    <property type="term" value="F:antioxidant activity"/>
    <property type="evidence" value="ECO:0007669"/>
    <property type="project" value="InterPro"/>
</dbReference>
<protein>
    <submittedName>
        <fullName evidence="6">Thiol:disulfide interchange protein</fullName>
    </submittedName>
</protein>
<evidence type="ECO:0000256" key="3">
    <source>
        <dbReference type="ARBA" id="ARBA00023157"/>
    </source>
</evidence>
<reference evidence="6 7" key="1">
    <citation type="submission" date="2019-07" db="EMBL/GenBank/DDBJ databases">
        <title>Whole genome shotgun sequence of Chitinophaga cymbidii NBRC 109752.</title>
        <authorList>
            <person name="Hosoyama A."/>
            <person name="Uohara A."/>
            <person name="Ohji S."/>
            <person name="Ichikawa N."/>
        </authorList>
    </citation>
    <scope>NUCLEOTIDE SEQUENCE [LARGE SCALE GENOMIC DNA]</scope>
    <source>
        <strain evidence="6 7">NBRC 109752</strain>
    </source>
</reference>
<dbReference type="InterPro" id="IPR013766">
    <property type="entry name" value="Thioredoxin_domain"/>
</dbReference>
<dbReference type="AlphaFoldDB" id="A0A512RKY2"/>
<dbReference type="InterPro" id="IPR017937">
    <property type="entry name" value="Thioredoxin_CS"/>
</dbReference>
<accession>A0A512RKY2</accession>
<evidence type="ECO:0000313" key="6">
    <source>
        <dbReference type="EMBL" id="GEP96358.1"/>
    </source>
</evidence>
<dbReference type="PROSITE" id="PS51257">
    <property type="entry name" value="PROKAR_LIPOPROTEIN"/>
    <property type="match status" value="1"/>
</dbReference>
<dbReference type="GO" id="GO:0030313">
    <property type="term" value="C:cell envelope"/>
    <property type="evidence" value="ECO:0007669"/>
    <property type="project" value="UniProtKB-SubCell"/>
</dbReference>
<name>A0A512RKY2_9BACT</name>
<dbReference type="Gene3D" id="3.40.30.10">
    <property type="entry name" value="Glutaredoxin"/>
    <property type="match status" value="1"/>
</dbReference>
<dbReference type="InterPro" id="IPR050553">
    <property type="entry name" value="Thioredoxin_ResA/DsbE_sf"/>
</dbReference>
<dbReference type="SUPFAM" id="SSF52833">
    <property type="entry name" value="Thioredoxin-like"/>
    <property type="match status" value="1"/>
</dbReference>
<gene>
    <name evidence="6" type="ORF">CCY01nite_26180</name>
</gene>
<dbReference type="InterPro" id="IPR025380">
    <property type="entry name" value="DUF4369"/>
</dbReference>
<organism evidence="6 7">
    <name type="scientific">Chitinophaga cymbidii</name>
    <dbReference type="NCBI Taxonomy" id="1096750"/>
    <lineage>
        <taxon>Bacteria</taxon>
        <taxon>Pseudomonadati</taxon>
        <taxon>Bacteroidota</taxon>
        <taxon>Chitinophagia</taxon>
        <taxon>Chitinophagales</taxon>
        <taxon>Chitinophagaceae</taxon>
        <taxon>Chitinophaga</taxon>
    </lineage>
</organism>
<dbReference type="Proteomes" id="UP000321436">
    <property type="component" value="Unassembled WGS sequence"/>
</dbReference>
<dbReference type="PANTHER" id="PTHR42852:SF6">
    <property type="entry name" value="THIOL:DISULFIDE INTERCHANGE PROTEIN DSBE"/>
    <property type="match status" value="1"/>
</dbReference>
<dbReference type="InterPro" id="IPR036249">
    <property type="entry name" value="Thioredoxin-like_sf"/>
</dbReference>
<evidence type="ECO:0000259" key="5">
    <source>
        <dbReference type="PROSITE" id="PS51352"/>
    </source>
</evidence>